<sequence>MQEQSDECIRGATMLISDLLLMLVAVQMYTVELLSRKLQIEMQKLFFYANFVYTNDTVICYLFNQGVDSELPNEKFIKPPLYLKDKKGIHVFNLKVFNFSSLTASMQSNISSKSLNEKVRMNRSRILLKKSLEAFNLSKKIKIERTIHCFH</sequence>
<dbReference type="AlphaFoldDB" id="A0A3M7PJ11"/>
<evidence type="ECO:0000313" key="2">
    <source>
        <dbReference type="EMBL" id="RMZ99062.1"/>
    </source>
</evidence>
<feature type="transmembrane region" description="Helical" evidence="1">
    <location>
        <begin position="12"/>
        <end position="34"/>
    </location>
</feature>
<evidence type="ECO:0000256" key="1">
    <source>
        <dbReference type="SAM" id="Phobius"/>
    </source>
</evidence>
<keyword evidence="3" id="KW-1185">Reference proteome</keyword>
<gene>
    <name evidence="2" type="ORF">BpHYR1_032447</name>
</gene>
<comment type="caution">
    <text evidence="2">The sequence shown here is derived from an EMBL/GenBank/DDBJ whole genome shotgun (WGS) entry which is preliminary data.</text>
</comment>
<name>A0A3M7PJ11_BRAPC</name>
<keyword evidence="1" id="KW-0472">Membrane</keyword>
<protein>
    <submittedName>
        <fullName evidence="2">Uncharacterized protein</fullName>
    </submittedName>
</protein>
<keyword evidence="1" id="KW-0812">Transmembrane</keyword>
<keyword evidence="1" id="KW-1133">Transmembrane helix</keyword>
<dbReference type="EMBL" id="REGN01010431">
    <property type="protein sequence ID" value="RMZ99062.1"/>
    <property type="molecule type" value="Genomic_DNA"/>
</dbReference>
<organism evidence="2 3">
    <name type="scientific">Brachionus plicatilis</name>
    <name type="common">Marine rotifer</name>
    <name type="synonym">Brachionus muelleri</name>
    <dbReference type="NCBI Taxonomy" id="10195"/>
    <lineage>
        <taxon>Eukaryota</taxon>
        <taxon>Metazoa</taxon>
        <taxon>Spiralia</taxon>
        <taxon>Gnathifera</taxon>
        <taxon>Rotifera</taxon>
        <taxon>Eurotatoria</taxon>
        <taxon>Monogononta</taxon>
        <taxon>Pseudotrocha</taxon>
        <taxon>Ploima</taxon>
        <taxon>Brachionidae</taxon>
        <taxon>Brachionus</taxon>
    </lineage>
</organism>
<proteinExistence type="predicted"/>
<accession>A0A3M7PJ11</accession>
<evidence type="ECO:0000313" key="3">
    <source>
        <dbReference type="Proteomes" id="UP000276133"/>
    </source>
</evidence>
<reference evidence="2 3" key="1">
    <citation type="journal article" date="2018" name="Sci. Rep.">
        <title>Genomic signatures of local adaptation to the degree of environmental predictability in rotifers.</title>
        <authorList>
            <person name="Franch-Gras L."/>
            <person name="Hahn C."/>
            <person name="Garcia-Roger E.M."/>
            <person name="Carmona M.J."/>
            <person name="Serra M."/>
            <person name="Gomez A."/>
        </authorList>
    </citation>
    <scope>NUCLEOTIDE SEQUENCE [LARGE SCALE GENOMIC DNA]</scope>
    <source>
        <strain evidence="2">HYR1</strain>
    </source>
</reference>
<dbReference type="Proteomes" id="UP000276133">
    <property type="component" value="Unassembled WGS sequence"/>
</dbReference>